<dbReference type="SUPFAM" id="SSF53850">
    <property type="entry name" value="Periplasmic binding protein-like II"/>
    <property type="match status" value="1"/>
</dbReference>
<reference evidence="6 7" key="1">
    <citation type="submission" date="2020-10" db="EMBL/GenBank/DDBJ databases">
        <title>Phylogeny of dyella-like bacteria.</title>
        <authorList>
            <person name="Fu J."/>
        </authorList>
    </citation>
    <scope>NUCLEOTIDE SEQUENCE [LARGE SCALE GENOMIC DNA]</scope>
    <source>
        <strain evidence="6 7">JP1</strain>
    </source>
</reference>
<comment type="similarity">
    <text evidence="1">Belongs to the LysR transcriptional regulatory family.</text>
</comment>
<feature type="domain" description="HTH lysR-type" evidence="5">
    <location>
        <begin position="4"/>
        <end position="61"/>
    </location>
</feature>
<keyword evidence="3" id="KW-0238">DNA-binding</keyword>
<keyword evidence="2" id="KW-0805">Transcription regulation</keyword>
<dbReference type="InterPro" id="IPR005119">
    <property type="entry name" value="LysR_subst-bd"/>
</dbReference>
<evidence type="ECO:0000256" key="4">
    <source>
        <dbReference type="ARBA" id="ARBA00023163"/>
    </source>
</evidence>
<evidence type="ECO:0000259" key="5">
    <source>
        <dbReference type="PROSITE" id="PS50931"/>
    </source>
</evidence>
<dbReference type="Pfam" id="PF00126">
    <property type="entry name" value="HTH_1"/>
    <property type="match status" value="1"/>
</dbReference>
<accession>A0ABW8JFE4</accession>
<protein>
    <submittedName>
        <fullName evidence="6">LysR family transcriptional regulator</fullName>
    </submittedName>
</protein>
<proteinExistence type="inferred from homology"/>
<evidence type="ECO:0000313" key="6">
    <source>
        <dbReference type="EMBL" id="MFK2899806.1"/>
    </source>
</evidence>
<dbReference type="PANTHER" id="PTHR30537:SF79">
    <property type="entry name" value="TRANSCRIPTIONAL REGULATOR-RELATED"/>
    <property type="match status" value="1"/>
</dbReference>
<gene>
    <name evidence="6" type="ORF">ISP15_05605</name>
</gene>
<dbReference type="Proteomes" id="UP001620461">
    <property type="component" value="Unassembled WGS sequence"/>
</dbReference>
<name>A0ABW8JFE4_9GAMM</name>
<evidence type="ECO:0000256" key="2">
    <source>
        <dbReference type="ARBA" id="ARBA00023015"/>
    </source>
</evidence>
<dbReference type="InterPro" id="IPR000847">
    <property type="entry name" value="LysR_HTH_N"/>
</dbReference>
<dbReference type="SUPFAM" id="SSF46785">
    <property type="entry name" value="Winged helix' DNA-binding domain"/>
    <property type="match status" value="1"/>
</dbReference>
<dbReference type="PROSITE" id="PS50931">
    <property type="entry name" value="HTH_LYSR"/>
    <property type="match status" value="1"/>
</dbReference>
<dbReference type="InterPro" id="IPR036390">
    <property type="entry name" value="WH_DNA-bd_sf"/>
</dbReference>
<evidence type="ECO:0000256" key="3">
    <source>
        <dbReference type="ARBA" id="ARBA00023125"/>
    </source>
</evidence>
<evidence type="ECO:0000313" key="7">
    <source>
        <dbReference type="Proteomes" id="UP001620461"/>
    </source>
</evidence>
<dbReference type="Pfam" id="PF03466">
    <property type="entry name" value="LysR_substrate"/>
    <property type="match status" value="1"/>
</dbReference>
<dbReference type="InterPro" id="IPR036388">
    <property type="entry name" value="WH-like_DNA-bd_sf"/>
</dbReference>
<dbReference type="Gene3D" id="1.10.10.10">
    <property type="entry name" value="Winged helix-like DNA-binding domain superfamily/Winged helix DNA-binding domain"/>
    <property type="match status" value="1"/>
</dbReference>
<comment type="caution">
    <text evidence="6">The sequence shown here is derived from an EMBL/GenBank/DDBJ whole genome shotgun (WGS) entry which is preliminary data.</text>
</comment>
<evidence type="ECO:0000256" key="1">
    <source>
        <dbReference type="ARBA" id="ARBA00009437"/>
    </source>
</evidence>
<dbReference type="InterPro" id="IPR058163">
    <property type="entry name" value="LysR-type_TF_proteobact-type"/>
</dbReference>
<organism evidence="6 7">
    <name type="scientific">Dyella jejuensis</name>
    <dbReference type="NCBI Taxonomy" id="1432009"/>
    <lineage>
        <taxon>Bacteria</taxon>
        <taxon>Pseudomonadati</taxon>
        <taxon>Pseudomonadota</taxon>
        <taxon>Gammaproteobacteria</taxon>
        <taxon>Lysobacterales</taxon>
        <taxon>Rhodanobacteraceae</taxon>
        <taxon>Dyella</taxon>
    </lineage>
</organism>
<keyword evidence="7" id="KW-1185">Reference proteome</keyword>
<dbReference type="PANTHER" id="PTHR30537">
    <property type="entry name" value="HTH-TYPE TRANSCRIPTIONAL REGULATOR"/>
    <property type="match status" value="1"/>
</dbReference>
<keyword evidence="4" id="KW-0804">Transcription</keyword>
<dbReference type="CDD" id="cd08432">
    <property type="entry name" value="PBP2_GcdR_TrpI_HvrB_AmpR_like"/>
    <property type="match status" value="1"/>
</dbReference>
<dbReference type="EMBL" id="JADIKJ010000004">
    <property type="protein sequence ID" value="MFK2899806.1"/>
    <property type="molecule type" value="Genomic_DNA"/>
</dbReference>
<dbReference type="Gene3D" id="3.40.190.10">
    <property type="entry name" value="Periplasmic binding protein-like II"/>
    <property type="match status" value="2"/>
</dbReference>
<dbReference type="RefSeq" id="WP_404545954.1">
    <property type="nucleotide sequence ID" value="NZ_JADIKJ010000004.1"/>
</dbReference>
<sequence length="310" mass="35053">MSRVPLSLLQQFVQVARLGNLSRAAGQANLTVSALSHQMRQLEERLERRLFERGPRGVSLTVEGCSLLEAVGEHFDGIEHAWMRYRERRHEALTLSASPGIMSSWLVPRLPRLMAAHPELELNLQSSSALVNFEREAVDAALRYGRGEWDGLRSEKLFGEWIAPVATPELIAKMPDADPHDLSQWPLLGDPNANRWREWFAQYGGELPRRFVANFDSLEAHRHAALEGLGVAMGRMVMSKALIDAGRLVVLGDRYLAATDAYWLVYPPRSEDHRGMHAFRAWLHEEADAYCRQMPQPHRDETAARVALGH</sequence>